<dbReference type="EMBL" id="CM004468">
    <property type="protein sequence ID" value="OCT95313.1"/>
    <property type="molecule type" value="Genomic_DNA"/>
</dbReference>
<feature type="transmembrane region" description="Helical" evidence="8">
    <location>
        <begin position="160"/>
        <end position="182"/>
    </location>
</feature>
<dbReference type="PANTHER" id="PTHR12841:SF6">
    <property type="entry name" value="PROTEIN UNC-50 HOMOLOG"/>
    <property type="match status" value="1"/>
</dbReference>
<dbReference type="Pfam" id="PF05216">
    <property type="entry name" value="UNC-50"/>
    <property type="match status" value="1"/>
</dbReference>
<organism evidence="9 10">
    <name type="scientific">Xenopus laevis</name>
    <name type="common">African clawed frog</name>
    <dbReference type="NCBI Taxonomy" id="8355"/>
    <lineage>
        <taxon>Eukaryota</taxon>
        <taxon>Metazoa</taxon>
        <taxon>Chordata</taxon>
        <taxon>Craniata</taxon>
        <taxon>Vertebrata</taxon>
        <taxon>Euteleostomi</taxon>
        <taxon>Amphibia</taxon>
        <taxon>Batrachia</taxon>
        <taxon>Anura</taxon>
        <taxon>Pipoidea</taxon>
        <taxon>Pipidae</taxon>
        <taxon>Xenopodinae</taxon>
        <taxon>Xenopus</taxon>
        <taxon>Xenopus</taxon>
    </lineage>
</organism>
<dbReference type="GO" id="GO:0000139">
    <property type="term" value="C:Golgi membrane"/>
    <property type="evidence" value="ECO:0007669"/>
    <property type="project" value="TreeGrafter"/>
</dbReference>
<comment type="subcellular location">
    <subcellularLocation>
        <location evidence="1">Nucleus inner membrane</location>
        <topology evidence="1">Multi-pass membrane protein</topology>
    </subcellularLocation>
</comment>
<evidence type="ECO:0000256" key="4">
    <source>
        <dbReference type="ARBA" id="ARBA00022989"/>
    </source>
</evidence>
<comment type="similarity">
    <text evidence="2">Belongs to the unc-50 family.</text>
</comment>
<dbReference type="OMA" id="YRNFMYR"/>
<dbReference type="Proteomes" id="UP000694892">
    <property type="component" value="Chromosome 2L"/>
</dbReference>
<evidence type="ECO:0000256" key="7">
    <source>
        <dbReference type="SAM" id="MobiDB-lite"/>
    </source>
</evidence>
<keyword evidence="5 8" id="KW-0472">Membrane</keyword>
<evidence type="ECO:0000256" key="8">
    <source>
        <dbReference type="SAM" id="Phobius"/>
    </source>
</evidence>
<reference evidence="10" key="1">
    <citation type="journal article" date="2016" name="Nature">
        <title>Genome evolution in the allotetraploid frog Xenopus laevis.</title>
        <authorList>
            <person name="Session A.M."/>
            <person name="Uno Y."/>
            <person name="Kwon T."/>
            <person name="Chapman J.A."/>
            <person name="Toyoda A."/>
            <person name="Takahashi S."/>
            <person name="Fukui A."/>
            <person name="Hikosaka A."/>
            <person name="Suzuki A."/>
            <person name="Kondo M."/>
            <person name="van Heeringen S.J."/>
            <person name="Quigley I."/>
            <person name="Heinz S."/>
            <person name="Ogino H."/>
            <person name="Ochi H."/>
            <person name="Hellsten U."/>
            <person name="Lyons J.B."/>
            <person name="Simakov O."/>
            <person name="Putnam N."/>
            <person name="Stites J."/>
            <person name="Kuroki Y."/>
            <person name="Tanaka T."/>
            <person name="Michiue T."/>
            <person name="Watanabe M."/>
            <person name="Bogdanovic O."/>
            <person name="Lister R."/>
            <person name="Georgiou G."/>
            <person name="Paranjpe S.S."/>
            <person name="van Kruijsbergen I."/>
            <person name="Shu S."/>
            <person name="Carlson J."/>
            <person name="Kinoshita T."/>
            <person name="Ohta Y."/>
            <person name="Mawaribuchi S."/>
            <person name="Jenkins J."/>
            <person name="Grimwood J."/>
            <person name="Schmutz J."/>
            <person name="Mitros T."/>
            <person name="Mozaffari S.V."/>
            <person name="Suzuki Y."/>
            <person name="Haramoto Y."/>
            <person name="Yamamoto T.S."/>
            <person name="Takagi C."/>
            <person name="Heald R."/>
            <person name="Miller K."/>
            <person name="Haudenschild C."/>
            <person name="Kitzman J."/>
            <person name="Nakayama T."/>
            <person name="Izutsu Y."/>
            <person name="Robert J."/>
            <person name="Fortriede J."/>
            <person name="Burns K."/>
            <person name="Lotay V."/>
            <person name="Karimi K."/>
            <person name="Yasuoka Y."/>
            <person name="Dichmann D.S."/>
            <person name="Flajnik M.F."/>
            <person name="Houston D.W."/>
            <person name="Shendure J."/>
            <person name="DuPasquier L."/>
            <person name="Vize P.D."/>
            <person name="Zorn A.M."/>
            <person name="Ito M."/>
            <person name="Marcotte E.M."/>
            <person name="Wallingford J.B."/>
            <person name="Ito Y."/>
            <person name="Asashima M."/>
            <person name="Ueno N."/>
            <person name="Matsuda Y."/>
            <person name="Veenstra G.J."/>
            <person name="Fujiyama A."/>
            <person name="Harland R.M."/>
            <person name="Taira M."/>
            <person name="Rokhsar D.S."/>
        </authorList>
    </citation>
    <scope>NUCLEOTIDE SEQUENCE [LARGE SCALE GENOMIC DNA]</scope>
    <source>
        <strain evidence="10">J</strain>
    </source>
</reference>
<name>A0A974HYZ2_XENLA</name>
<protein>
    <recommendedName>
        <fullName evidence="11">Protein unc-50 homolog</fullName>
    </recommendedName>
</protein>
<evidence type="ECO:0000256" key="2">
    <source>
        <dbReference type="ARBA" id="ARBA00006293"/>
    </source>
</evidence>
<feature type="compositionally biased region" description="Polar residues" evidence="7">
    <location>
        <begin position="46"/>
        <end position="57"/>
    </location>
</feature>
<evidence type="ECO:0008006" key="11">
    <source>
        <dbReference type="Google" id="ProtNLM"/>
    </source>
</evidence>
<dbReference type="GO" id="GO:0005637">
    <property type="term" value="C:nuclear inner membrane"/>
    <property type="evidence" value="ECO:0007669"/>
    <property type="project" value="UniProtKB-SubCell"/>
</dbReference>
<dbReference type="PANTHER" id="PTHR12841">
    <property type="entry name" value="PROTEIN UNC-50 HOMOLOG"/>
    <property type="match status" value="1"/>
</dbReference>
<evidence type="ECO:0000313" key="9">
    <source>
        <dbReference type="EMBL" id="OCT95313.1"/>
    </source>
</evidence>
<evidence type="ECO:0000256" key="6">
    <source>
        <dbReference type="ARBA" id="ARBA00046103"/>
    </source>
</evidence>
<dbReference type="InterPro" id="IPR007881">
    <property type="entry name" value="UNC-50"/>
</dbReference>
<evidence type="ECO:0000256" key="5">
    <source>
        <dbReference type="ARBA" id="ARBA00023136"/>
    </source>
</evidence>
<feature type="transmembrane region" description="Helical" evidence="8">
    <location>
        <begin position="129"/>
        <end position="148"/>
    </location>
</feature>
<sequence length="305" mass="35445">MLSERPSDVTGRYVYWVVFQEAGAVSAVGSSAGSRRVSLSPLTGTKMLPTTSVSPRSPDNGILSPREAARHTAGAKRYKYLRRLFHFKQMDFEFALWQMLYLFTSPQKVYRNFHYRKQTKDQWARDDPAFLVLLSIWLCVSTVGFGFVLDMSFFETFKLLLWVVFIDCVGVGLLIATLMWFVSNKYMVKRQGKDYDVEWGYTFDVHLNAFYPLLVILHFIQLFFINHVILSGWFIGYFVGNTIWLIAIGYYIYITFLGYSALPFLKNTVILLYPFAALALLYVLSLALGWNFTEKLCLFYKYRVR</sequence>
<accession>A0A974HYZ2</accession>
<feature type="transmembrane region" description="Helical" evidence="8">
    <location>
        <begin position="271"/>
        <end position="293"/>
    </location>
</feature>
<feature type="transmembrane region" description="Helical" evidence="8">
    <location>
        <begin position="209"/>
        <end position="230"/>
    </location>
</feature>
<keyword evidence="3 8" id="KW-0812">Transmembrane</keyword>
<feature type="region of interest" description="Disordered" evidence="7">
    <location>
        <begin position="46"/>
        <end position="66"/>
    </location>
</feature>
<feature type="transmembrane region" description="Helical" evidence="8">
    <location>
        <begin position="242"/>
        <end position="265"/>
    </location>
</feature>
<proteinExistence type="inferred from homology"/>
<dbReference type="AlphaFoldDB" id="A0A974HYZ2"/>
<evidence type="ECO:0000256" key="3">
    <source>
        <dbReference type="ARBA" id="ARBA00022692"/>
    </source>
</evidence>
<comment type="function">
    <text evidence="6">Involved in the cell surface expression of neuronal nicotinic receptors. Binds RNA.</text>
</comment>
<evidence type="ECO:0000256" key="1">
    <source>
        <dbReference type="ARBA" id="ARBA00004473"/>
    </source>
</evidence>
<gene>
    <name evidence="9" type="ORF">XELAEV_18013001mg</name>
</gene>
<keyword evidence="4 8" id="KW-1133">Transmembrane helix</keyword>
<evidence type="ECO:0000313" key="10">
    <source>
        <dbReference type="Proteomes" id="UP000694892"/>
    </source>
</evidence>